<keyword evidence="2" id="KW-0472">Membrane</keyword>
<feature type="compositionally biased region" description="Basic and acidic residues" evidence="1">
    <location>
        <begin position="83"/>
        <end position="97"/>
    </location>
</feature>
<feature type="transmembrane region" description="Helical" evidence="2">
    <location>
        <begin position="12"/>
        <end position="34"/>
    </location>
</feature>
<accession>A0A7T4U122</accession>
<keyword evidence="2" id="KW-1133">Transmembrane helix</keyword>
<dbReference type="AlphaFoldDB" id="A0A7T4U122"/>
<name>A0A7T4U122_9ACTN</name>
<organism evidence="3 4">
    <name type="scientific">Streptomyces alfalfae</name>
    <dbReference type="NCBI Taxonomy" id="1642299"/>
    <lineage>
        <taxon>Bacteria</taxon>
        <taxon>Bacillati</taxon>
        <taxon>Actinomycetota</taxon>
        <taxon>Actinomycetes</taxon>
        <taxon>Kitasatosporales</taxon>
        <taxon>Streptomycetaceae</taxon>
        <taxon>Streptomyces</taxon>
    </lineage>
</organism>
<sequence>MPETGAARSARWRTWLTAGPALLVIASSVTWCGVARSAEREDRLADDRRQLARACEGLFPDGLGAFVPDDEPGALTESGTALRPREESRTLPDRTLS</sequence>
<proteinExistence type="predicted"/>
<dbReference type="Proteomes" id="UP000596130">
    <property type="component" value="Chromosome"/>
</dbReference>
<feature type="region of interest" description="Disordered" evidence="1">
    <location>
        <begin position="65"/>
        <end position="97"/>
    </location>
</feature>
<protein>
    <submittedName>
        <fullName evidence="3">Uncharacterized protein</fullName>
    </submittedName>
</protein>
<dbReference type="EMBL" id="CP065959">
    <property type="protein sequence ID" value="QQC92027.1"/>
    <property type="molecule type" value="Genomic_DNA"/>
</dbReference>
<evidence type="ECO:0000256" key="1">
    <source>
        <dbReference type="SAM" id="MobiDB-lite"/>
    </source>
</evidence>
<reference evidence="3 4" key="1">
    <citation type="submission" date="2020-12" db="EMBL/GenBank/DDBJ databases">
        <title>Identification and biosynthesis of polyene macrolides produced by Streptomyces alfalfae Men-myco-93-63.</title>
        <authorList>
            <person name="Liu D."/>
            <person name="Li Y."/>
            <person name="Liu L."/>
            <person name="Han X."/>
            <person name="Shen F."/>
        </authorList>
    </citation>
    <scope>NUCLEOTIDE SEQUENCE [LARGE SCALE GENOMIC DNA]</scope>
    <source>
        <strain evidence="3 4">Men-myco-93-63</strain>
    </source>
</reference>
<evidence type="ECO:0000313" key="4">
    <source>
        <dbReference type="Proteomes" id="UP000596130"/>
    </source>
</evidence>
<gene>
    <name evidence="3" type="ORF">I8755_29225</name>
</gene>
<dbReference type="RefSeq" id="WP_198503931.1">
    <property type="nucleotide sequence ID" value="NZ_CP065959.1"/>
</dbReference>
<evidence type="ECO:0000313" key="3">
    <source>
        <dbReference type="EMBL" id="QQC92027.1"/>
    </source>
</evidence>
<keyword evidence="2" id="KW-0812">Transmembrane</keyword>
<evidence type="ECO:0000256" key="2">
    <source>
        <dbReference type="SAM" id="Phobius"/>
    </source>
</evidence>